<evidence type="ECO:0000313" key="6">
    <source>
        <dbReference type="Proteomes" id="UP000053144"/>
    </source>
</evidence>
<dbReference type="Gramene" id="KOM42648">
    <property type="protein sequence ID" value="KOM42648"/>
    <property type="gene ID" value="LR48_Vigan05g025200"/>
</dbReference>
<dbReference type="OrthoDB" id="185373at2759"/>
<dbReference type="AlphaFoldDB" id="A0A0L9UIQ6"/>
<comment type="similarity">
    <text evidence="1">Belongs to the PPR family. P subfamily.</text>
</comment>
<dbReference type="Gene3D" id="1.25.40.10">
    <property type="entry name" value="Tetratricopeptide repeat domain"/>
    <property type="match status" value="2"/>
</dbReference>
<dbReference type="InterPro" id="IPR002885">
    <property type="entry name" value="PPR_rpt"/>
</dbReference>
<feature type="repeat" description="PPR" evidence="3">
    <location>
        <begin position="323"/>
        <end position="357"/>
    </location>
</feature>
<accession>A0A0L9UIQ6</accession>
<dbReference type="InterPro" id="IPR050872">
    <property type="entry name" value="PPR_P_subfamily"/>
</dbReference>
<dbReference type="PROSITE" id="PS51375">
    <property type="entry name" value="PPR"/>
    <property type="match status" value="5"/>
</dbReference>
<feature type="repeat" description="PPR" evidence="3">
    <location>
        <begin position="288"/>
        <end position="322"/>
    </location>
</feature>
<dbReference type="Proteomes" id="UP000053144">
    <property type="component" value="Chromosome 5"/>
</dbReference>
<reference evidence="4 7" key="3">
    <citation type="submission" date="2020-05" db="EMBL/GenBank/DDBJ databases">
        <title>Vigna angularis (adzuki bean) Var. LongXiaoDou No. 4 denovo assembly.</title>
        <authorList>
            <person name="Xiang H."/>
        </authorList>
    </citation>
    <scope>NUCLEOTIDE SEQUENCE [LARGE SCALE GENOMIC DNA]</scope>
    <source>
        <tissue evidence="4">Leaf</tissue>
    </source>
</reference>
<evidence type="ECO:0000313" key="4">
    <source>
        <dbReference type="EMBL" id="KAG2372391.1"/>
    </source>
</evidence>
<evidence type="ECO:0000256" key="3">
    <source>
        <dbReference type="PROSITE-ProRule" id="PRU00708"/>
    </source>
</evidence>
<evidence type="ECO:0000313" key="5">
    <source>
        <dbReference type="EMBL" id="KOM42648.1"/>
    </source>
</evidence>
<organism evidence="5 6">
    <name type="scientific">Phaseolus angularis</name>
    <name type="common">Azuki bean</name>
    <name type="synonym">Vigna angularis</name>
    <dbReference type="NCBI Taxonomy" id="3914"/>
    <lineage>
        <taxon>Eukaryota</taxon>
        <taxon>Viridiplantae</taxon>
        <taxon>Streptophyta</taxon>
        <taxon>Embryophyta</taxon>
        <taxon>Tracheophyta</taxon>
        <taxon>Spermatophyta</taxon>
        <taxon>Magnoliopsida</taxon>
        <taxon>eudicotyledons</taxon>
        <taxon>Gunneridae</taxon>
        <taxon>Pentapetalae</taxon>
        <taxon>rosids</taxon>
        <taxon>fabids</taxon>
        <taxon>Fabales</taxon>
        <taxon>Fabaceae</taxon>
        <taxon>Papilionoideae</taxon>
        <taxon>50 kb inversion clade</taxon>
        <taxon>NPAAA clade</taxon>
        <taxon>indigoferoid/millettioid clade</taxon>
        <taxon>Phaseoleae</taxon>
        <taxon>Vigna</taxon>
    </lineage>
</organism>
<feature type="repeat" description="PPR" evidence="3">
    <location>
        <begin position="218"/>
        <end position="252"/>
    </location>
</feature>
<dbReference type="NCBIfam" id="TIGR00756">
    <property type="entry name" value="PPR"/>
    <property type="match status" value="4"/>
</dbReference>
<feature type="repeat" description="PPR" evidence="3">
    <location>
        <begin position="253"/>
        <end position="287"/>
    </location>
</feature>
<evidence type="ECO:0000313" key="7">
    <source>
        <dbReference type="Proteomes" id="UP000743370"/>
    </source>
</evidence>
<dbReference type="PANTHER" id="PTHR46128">
    <property type="entry name" value="MITOCHONDRIAL GROUP I INTRON SPLICING FACTOR CCM1"/>
    <property type="match status" value="1"/>
</dbReference>
<dbReference type="PANTHER" id="PTHR46128:SF358">
    <property type="entry name" value="TETRATRICOPEPTIDE REPEAT (TPR)-LIKE SUPERFAMILY PROTEIN"/>
    <property type="match status" value="1"/>
</dbReference>
<evidence type="ECO:0000256" key="2">
    <source>
        <dbReference type="ARBA" id="ARBA00022737"/>
    </source>
</evidence>
<feature type="repeat" description="PPR" evidence="3">
    <location>
        <begin position="183"/>
        <end position="217"/>
    </location>
</feature>
<dbReference type="EMBL" id="CM003375">
    <property type="protein sequence ID" value="KOM42648.1"/>
    <property type="molecule type" value="Genomic_DNA"/>
</dbReference>
<proteinExistence type="inferred from homology"/>
<dbReference type="InterPro" id="IPR011990">
    <property type="entry name" value="TPR-like_helical_dom_sf"/>
</dbReference>
<gene>
    <name evidence="4" type="ORF">HKW66_Vig0207400</name>
    <name evidence="5" type="ORF">LR48_Vigan05g025200</name>
</gene>
<dbReference type="OMA" id="QGFVPKM"/>
<dbReference type="EMBL" id="JABFOF010000011">
    <property type="protein sequence ID" value="KAG2372391.1"/>
    <property type="molecule type" value="Genomic_DNA"/>
</dbReference>
<sequence length="391" mass="43076">MISPILCRVVPLKPTLLRLLSPFSTTPHSDAAILARLKHRDWLTPKEATTLLTSLTDPSSTLSFFNLYTCRKDFDPTEPFCTTLVAKLAQAQHLNPLLTLHHALTLPRPQRRQFSDNFFFTLIKAYAHSFQRVDDALRTLHEMPCPPSTRTFNFVLNLLVNTRLYCAAHNLFLHAPKLGVTLDACSLNILIKGLCAQGELNAAYQLLEEFPGLGCEANARTYATLMKGLSERGRMEEAFGLLERMEGGSVDADVAVFNILIGGLRKGGRVDEGWRVLEGMMGKGVAPNGGSYNEVLCGLVEGGRFDEAKKVVERMGVEGFVPSFESYKGLVKGFCESGVVGEVEWVVRDMVGKGFVPKMGMWGKIVRCVVEREGSSGCLSVAIDSVLEDDK</sequence>
<name>A0A0L9UIQ6_PHAAN</name>
<reference evidence="5" key="2">
    <citation type="submission" date="2015-02" db="EMBL/GenBank/DDBJ databases">
        <authorList>
            <person name="Chooi Y.-H."/>
        </authorList>
    </citation>
    <scope>NUCLEOTIDE SEQUENCE</scope>
    <source>
        <tissue evidence="5">Seedling</tissue>
    </source>
</reference>
<dbReference type="Pfam" id="PF13041">
    <property type="entry name" value="PPR_2"/>
    <property type="match status" value="1"/>
</dbReference>
<keyword evidence="2" id="KW-0677">Repeat</keyword>
<dbReference type="Pfam" id="PF01535">
    <property type="entry name" value="PPR"/>
    <property type="match status" value="3"/>
</dbReference>
<evidence type="ECO:0000256" key="1">
    <source>
        <dbReference type="ARBA" id="ARBA00007626"/>
    </source>
</evidence>
<reference evidence="6" key="1">
    <citation type="journal article" date="2015" name="Proc. Natl. Acad. Sci. U.S.A.">
        <title>Genome sequencing of adzuki bean (Vigna angularis) provides insight into high starch and low fat accumulation and domestication.</title>
        <authorList>
            <person name="Yang K."/>
            <person name="Tian Z."/>
            <person name="Chen C."/>
            <person name="Luo L."/>
            <person name="Zhao B."/>
            <person name="Wang Z."/>
            <person name="Yu L."/>
            <person name="Li Y."/>
            <person name="Sun Y."/>
            <person name="Li W."/>
            <person name="Chen Y."/>
            <person name="Li Y."/>
            <person name="Zhang Y."/>
            <person name="Ai D."/>
            <person name="Zhao J."/>
            <person name="Shang C."/>
            <person name="Ma Y."/>
            <person name="Wu B."/>
            <person name="Wang M."/>
            <person name="Gao L."/>
            <person name="Sun D."/>
            <person name="Zhang P."/>
            <person name="Guo F."/>
            <person name="Wang W."/>
            <person name="Li Y."/>
            <person name="Wang J."/>
            <person name="Varshney R.K."/>
            <person name="Wang J."/>
            <person name="Ling H.Q."/>
            <person name="Wan P."/>
        </authorList>
    </citation>
    <scope>NUCLEOTIDE SEQUENCE</scope>
    <source>
        <strain evidence="6">cv. Jingnong 6</strain>
    </source>
</reference>
<protein>
    <submittedName>
        <fullName evidence="4">Pentatricopeptide repeat-containing protein</fullName>
    </submittedName>
</protein>
<dbReference type="Proteomes" id="UP000743370">
    <property type="component" value="Unassembled WGS sequence"/>
</dbReference>
<dbReference type="KEGG" id="var:108334260"/>